<evidence type="ECO:0000313" key="2">
    <source>
        <dbReference type="EMBL" id="RHC13741.1"/>
    </source>
</evidence>
<name>A0A3R6G927_9FIRM</name>
<evidence type="ECO:0000313" key="3">
    <source>
        <dbReference type="Proteomes" id="UP000283513"/>
    </source>
</evidence>
<comment type="caution">
    <text evidence="2">The sequence shown here is derived from an EMBL/GenBank/DDBJ whole genome shotgun (WGS) entry which is preliminary data.</text>
</comment>
<organism evidence="2 3">
    <name type="scientific">Roseburia intestinalis</name>
    <dbReference type="NCBI Taxonomy" id="166486"/>
    <lineage>
        <taxon>Bacteria</taxon>
        <taxon>Bacillati</taxon>
        <taxon>Bacillota</taxon>
        <taxon>Clostridia</taxon>
        <taxon>Lachnospirales</taxon>
        <taxon>Lachnospiraceae</taxon>
        <taxon>Roseburia</taxon>
    </lineage>
</organism>
<sequence length="139" mass="16888">MRVRKMNQVDVKLHDLTKVKLKKYRLNWEETGNPVPRIRNWMERLDYQAVQRRELAKLPERTILFLEENQDTLFSDVIEKPFLLVSKMFWDVSKMYKVPVRGKEMVLLDGVNGFAEIYCMPVYPRYRCLSEERTKEWEK</sequence>
<protein>
    <submittedName>
        <fullName evidence="2">Uncharacterized protein</fullName>
    </submittedName>
</protein>
<evidence type="ECO:0000313" key="1">
    <source>
        <dbReference type="EMBL" id="MTR87245.1"/>
    </source>
</evidence>
<dbReference type="Proteomes" id="UP000283513">
    <property type="component" value="Unassembled WGS sequence"/>
</dbReference>
<dbReference type="Proteomes" id="UP000478483">
    <property type="component" value="Unassembled WGS sequence"/>
</dbReference>
<reference evidence="1 4" key="2">
    <citation type="journal article" date="2019" name="Nat. Med.">
        <title>A library of human gut bacterial isolates paired with longitudinal multiomics data enables mechanistic microbiome research.</title>
        <authorList>
            <person name="Poyet M."/>
            <person name="Groussin M."/>
            <person name="Gibbons S.M."/>
            <person name="Avila-Pacheco J."/>
            <person name="Jiang X."/>
            <person name="Kearney S.M."/>
            <person name="Perrotta A.R."/>
            <person name="Berdy B."/>
            <person name="Zhao S."/>
            <person name="Lieberman T.D."/>
            <person name="Swanson P.K."/>
            <person name="Smith M."/>
            <person name="Roesemann S."/>
            <person name="Alexander J.E."/>
            <person name="Rich S.A."/>
            <person name="Livny J."/>
            <person name="Vlamakis H."/>
            <person name="Clish C."/>
            <person name="Bullock K."/>
            <person name="Deik A."/>
            <person name="Scott J."/>
            <person name="Pierce K.A."/>
            <person name="Xavier R.J."/>
            <person name="Alm E.J."/>
        </authorList>
    </citation>
    <scope>NUCLEOTIDE SEQUENCE [LARGE SCALE GENOMIC DNA]</scope>
    <source>
        <strain evidence="1 4">BIOML-A1</strain>
    </source>
</reference>
<dbReference type="EMBL" id="QSHO01000019">
    <property type="protein sequence ID" value="RHC13741.1"/>
    <property type="molecule type" value="Genomic_DNA"/>
</dbReference>
<dbReference type="AlphaFoldDB" id="A0A3R6G927"/>
<accession>A0A3R6G927</accession>
<reference evidence="2 3" key="1">
    <citation type="submission" date="2018-08" db="EMBL/GenBank/DDBJ databases">
        <title>A genome reference for cultivated species of the human gut microbiota.</title>
        <authorList>
            <person name="Zou Y."/>
            <person name="Xue W."/>
            <person name="Luo G."/>
        </authorList>
    </citation>
    <scope>NUCLEOTIDE SEQUENCE [LARGE SCALE GENOMIC DNA]</scope>
    <source>
        <strain evidence="2 3">AM37-1AC</strain>
    </source>
</reference>
<dbReference type="EMBL" id="WNAJ01000050">
    <property type="protein sequence ID" value="MTR87245.1"/>
    <property type="molecule type" value="Genomic_DNA"/>
</dbReference>
<proteinExistence type="predicted"/>
<dbReference type="RefSeq" id="WP_022111965.1">
    <property type="nucleotide sequence ID" value="NZ_CACRUM010000045.1"/>
</dbReference>
<evidence type="ECO:0000313" key="4">
    <source>
        <dbReference type="Proteomes" id="UP000478483"/>
    </source>
</evidence>
<gene>
    <name evidence="2" type="ORF">DW856_16765</name>
    <name evidence="1" type="ORF">GMD50_19985</name>
</gene>